<accession>A0A6I0JUP9</accession>
<dbReference type="EMBL" id="WCUQ01000002">
    <property type="protein sequence ID" value="KAB4127650.1"/>
    <property type="molecule type" value="Genomic_DNA"/>
</dbReference>
<evidence type="ECO:0000313" key="2">
    <source>
        <dbReference type="EMBL" id="KAB4111963.1"/>
    </source>
</evidence>
<evidence type="ECO:0000313" key="6">
    <source>
        <dbReference type="Proteomes" id="UP000438773"/>
    </source>
</evidence>
<sequence length="676" mass="76928">MRLKRLFLGVMLLVGITGAGATNAAPEDISASISLKVPGNDAKQYPLALQKMQDGMYSCRASEKLPLDIIRQVVDKDGKQRITVTLKALENVYFNYGEQIKTGYKHSDCQFYMPGFWYRRNLRSPKEAPSFHTSDSWLVREDRLSTPLTAAFNPASGTSMSVIRIDKFDKEALTTHKEGEVILSGETSIGYTGFCNVDGMTVLAYGFPYKEAPKTYIRKLTLAPAVEAFQLLRKGDSISMTWEVSERNAADFSECVQRTWEYCYDTNRPKPVDTPYTVDRMKEVMSNFFVESYVSNTPTHYYSGVELETATCANTDVAEVGFVGRTLLNAFNALEYGKQQNRQDLVDNANHIFDTYLQNGFSPAGFFNEVVHYNRGFKETRHSIRRQSEGVYAILNYLNYEKQQKRKHPEWEKRIRGMLDSFLKLQNEDGSFPRKFKDDFSIVDASGGSTPSATLPLVMASKYFKDKRYLASAKRTVDYLEKELISKADYFSSTLDANCEDKEASLYAATAAYYLALVTKGEERAHYAGLAKKAAYFALSWYYTWDVPFAEGQMLGDIGLKTRGWGNVSVENNHIDVFIFEFADVLHWLSKEYNEPRFSDFAEVISTSMRQLLPYEGHMCGIAKVGYYPEVVQHTNWDYGRNGKGYYNNIFAPGWTVASLWELFTPGRAEQFLLKK</sequence>
<dbReference type="SUPFAM" id="SSF48208">
    <property type="entry name" value="Six-hairpin glycosidases"/>
    <property type="match status" value="1"/>
</dbReference>
<dbReference type="AlphaFoldDB" id="A0A6I0JUP9"/>
<reference evidence="5 6" key="1">
    <citation type="journal article" date="2019" name="Nat. Med.">
        <title>A library of human gut bacterial isolates paired with longitudinal multiomics data enables mechanistic microbiome research.</title>
        <authorList>
            <person name="Poyet M."/>
            <person name="Groussin M."/>
            <person name="Gibbons S.M."/>
            <person name="Avila-Pacheco J."/>
            <person name="Jiang X."/>
            <person name="Kearney S.M."/>
            <person name="Perrotta A.R."/>
            <person name="Berdy B."/>
            <person name="Zhao S."/>
            <person name="Lieberman T.D."/>
            <person name="Swanson P.K."/>
            <person name="Smith M."/>
            <person name="Roesemann S."/>
            <person name="Alexander J.E."/>
            <person name="Rich S.A."/>
            <person name="Livny J."/>
            <person name="Vlamakis H."/>
            <person name="Clish C."/>
            <person name="Bullock K."/>
            <person name="Deik A."/>
            <person name="Scott J."/>
            <person name="Pierce K.A."/>
            <person name="Xavier R.J."/>
            <person name="Alm E.J."/>
        </authorList>
    </citation>
    <scope>NUCLEOTIDE SEQUENCE [LARGE SCALE GENOMIC DNA]</scope>
    <source>
        <strain evidence="2 7">BIOML-A36</strain>
        <strain evidence="4 6">BIOML-A37</strain>
        <strain evidence="3 5">BIOML-A38</strain>
    </source>
</reference>
<evidence type="ECO:0000313" key="5">
    <source>
        <dbReference type="Proteomes" id="UP000434462"/>
    </source>
</evidence>
<dbReference type="InterPro" id="IPR008928">
    <property type="entry name" value="6-hairpin_glycosidase_sf"/>
</dbReference>
<dbReference type="Proteomes" id="UP000441711">
    <property type="component" value="Unassembled WGS sequence"/>
</dbReference>
<evidence type="ECO:0000313" key="7">
    <source>
        <dbReference type="Proteomes" id="UP000441711"/>
    </source>
</evidence>
<evidence type="ECO:0000313" key="4">
    <source>
        <dbReference type="EMBL" id="KAB4127650.1"/>
    </source>
</evidence>
<protein>
    <submittedName>
        <fullName evidence="3">Uncharacterized protein</fullName>
    </submittedName>
</protein>
<organism evidence="3 5">
    <name type="scientific">Bacteroides uniformis</name>
    <dbReference type="NCBI Taxonomy" id="820"/>
    <lineage>
        <taxon>Bacteria</taxon>
        <taxon>Pseudomonadati</taxon>
        <taxon>Bacteroidota</taxon>
        <taxon>Bacteroidia</taxon>
        <taxon>Bacteroidales</taxon>
        <taxon>Bacteroidaceae</taxon>
        <taxon>Bacteroides</taxon>
    </lineage>
</organism>
<evidence type="ECO:0000313" key="3">
    <source>
        <dbReference type="EMBL" id="KAB4119544.1"/>
    </source>
</evidence>
<feature type="signal peptide" evidence="1">
    <location>
        <begin position="1"/>
        <end position="21"/>
    </location>
</feature>
<keyword evidence="1" id="KW-0732">Signal</keyword>
<dbReference type="RefSeq" id="WP_098031912.1">
    <property type="nucleotide sequence ID" value="NZ_JADMOC010000030.1"/>
</dbReference>
<dbReference type="GO" id="GO:0005975">
    <property type="term" value="P:carbohydrate metabolic process"/>
    <property type="evidence" value="ECO:0007669"/>
    <property type="project" value="InterPro"/>
</dbReference>
<dbReference type="Proteomes" id="UP000438773">
    <property type="component" value="Unassembled WGS sequence"/>
</dbReference>
<name>A0A6I0JUP9_BACUN</name>
<feature type="chain" id="PRO_5036385785" evidence="1">
    <location>
        <begin position="22"/>
        <end position="676"/>
    </location>
</feature>
<evidence type="ECO:0000256" key="1">
    <source>
        <dbReference type="SAM" id="SignalP"/>
    </source>
</evidence>
<dbReference type="EMBL" id="WCUP01000001">
    <property type="protein sequence ID" value="KAB4111963.1"/>
    <property type="molecule type" value="Genomic_DNA"/>
</dbReference>
<comment type="caution">
    <text evidence="3">The sequence shown here is derived from an EMBL/GenBank/DDBJ whole genome shotgun (WGS) entry which is preliminary data.</text>
</comment>
<gene>
    <name evidence="2" type="ORF">GAQ70_01135</name>
    <name evidence="3" type="ORF">GAQ72_00305</name>
    <name evidence="4" type="ORF">GAQ75_03820</name>
</gene>
<dbReference type="EMBL" id="WCUR01000001">
    <property type="protein sequence ID" value="KAB4119544.1"/>
    <property type="molecule type" value="Genomic_DNA"/>
</dbReference>
<dbReference type="Proteomes" id="UP000434462">
    <property type="component" value="Unassembled WGS sequence"/>
</dbReference>
<proteinExistence type="predicted"/>